<feature type="compositionally biased region" description="Basic and acidic residues" evidence="1">
    <location>
        <begin position="26"/>
        <end position="40"/>
    </location>
</feature>
<feature type="compositionally biased region" description="Basic and acidic residues" evidence="1">
    <location>
        <begin position="56"/>
        <end position="74"/>
    </location>
</feature>
<feature type="region of interest" description="Disordered" evidence="1">
    <location>
        <begin position="26"/>
        <end position="74"/>
    </location>
</feature>
<dbReference type="AlphaFoldDB" id="A0A1J3J3Z1"/>
<proteinExistence type="predicted"/>
<evidence type="ECO:0000313" key="2">
    <source>
        <dbReference type="EMBL" id="JAU86500.1"/>
    </source>
</evidence>
<name>A0A1J3J3Z1_NOCCA</name>
<dbReference type="EMBL" id="GEVM01019438">
    <property type="protein sequence ID" value="JAU86500.1"/>
    <property type="molecule type" value="Transcribed_RNA"/>
</dbReference>
<evidence type="ECO:0000256" key="1">
    <source>
        <dbReference type="SAM" id="MobiDB-lite"/>
    </source>
</evidence>
<accession>A0A1J3J3Z1</accession>
<reference evidence="2" key="1">
    <citation type="submission" date="2016-07" db="EMBL/GenBank/DDBJ databases">
        <title>De novo transcriptome assembly of four accessions of the metal hyperaccumulator plant Noccaea caerulescens.</title>
        <authorList>
            <person name="Blande D."/>
            <person name="Halimaa P."/>
            <person name="Tervahauta A.I."/>
            <person name="Aarts M.G."/>
            <person name="Karenlampi S.O."/>
        </authorList>
    </citation>
    <scope>NUCLEOTIDE SEQUENCE</scope>
</reference>
<sequence>MRALLLIMHIRQRHFRSRGFQIRSEKIEPPSLTDGERKSFGSDLVVEKKKKKKMAREKVGDTSRRDRESAVRIP</sequence>
<protein>
    <submittedName>
        <fullName evidence="2">Uncharacterized protein</fullName>
    </submittedName>
</protein>
<gene>
    <name evidence="2" type="ORF">MP_TR10047_c0_g1_i1_g.30113</name>
</gene>
<organism evidence="2">
    <name type="scientific">Noccaea caerulescens</name>
    <name type="common">Alpine penny-cress</name>
    <name type="synonym">Thlaspi caerulescens</name>
    <dbReference type="NCBI Taxonomy" id="107243"/>
    <lineage>
        <taxon>Eukaryota</taxon>
        <taxon>Viridiplantae</taxon>
        <taxon>Streptophyta</taxon>
        <taxon>Embryophyta</taxon>
        <taxon>Tracheophyta</taxon>
        <taxon>Spermatophyta</taxon>
        <taxon>Magnoliopsida</taxon>
        <taxon>eudicotyledons</taxon>
        <taxon>Gunneridae</taxon>
        <taxon>Pentapetalae</taxon>
        <taxon>rosids</taxon>
        <taxon>malvids</taxon>
        <taxon>Brassicales</taxon>
        <taxon>Brassicaceae</taxon>
        <taxon>Coluteocarpeae</taxon>
        <taxon>Noccaea</taxon>
    </lineage>
</organism>